<dbReference type="GO" id="GO:0005524">
    <property type="term" value="F:ATP binding"/>
    <property type="evidence" value="ECO:0007669"/>
    <property type="project" value="UniProtKB-KW"/>
</dbReference>
<evidence type="ECO:0000256" key="3">
    <source>
        <dbReference type="ARBA" id="ARBA00022692"/>
    </source>
</evidence>
<dbReference type="Pfam" id="PF06472">
    <property type="entry name" value="ABC_membrane_2"/>
    <property type="match status" value="1"/>
</dbReference>
<dbReference type="PROSITE" id="PS50893">
    <property type="entry name" value="ABC_TRANSPORTER_2"/>
    <property type="match status" value="1"/>
</dbReference>
<proteinExistence type="predicted"/>
<feature type="domain" description="ABC transmembrane type-1" evidence="10">
    <location>
        <begin position="63"/>
        <end position="362"/>
    </location>
</feature>
<dbReference type="InterPro" id="IPR017871">
    <property type="entry name" value="ABC_transporter-like_CS"/>
</dbReference>
<dbReference type="EMBL" id="JAVREJ010000004">
    <property type="protein sequence ID" value="MDT0349707.1"/>
    <property type="molecule type" value="Genomic_DNA"/>
</dbReference>
<evidence type="ECO:0000256" key="1">
    <source>
        <dbReference type="ARBA" id="ARBA00004651"/>
    </source>
</evidence>
<name>A0ABU2N829_9PSEU</name>
<dbReference type="PANTHER" id="PTHR11384">
    <property type="entry name" value="ATP-BINDING CASSETTE, SUB-FAMILY D MEMBER"/>
    <property type="match status" value="1"/>
</dbReference>
<dbReference type="InterPro" id="IPR027417">
    <property type="entry name" value="P-loop_NTPase"/>
</dbReference>
<protein>
    <submittedName>
        <fullName evidence="11">ABC transporter ATP-binding protein/permease</fullName>
    </submittedName>
</protein>
<evidence type="ECO:0000313" key="11">
    <source>
        <dbReference type="EMBL" id="MDT0349707.1"/>
    </source>
</evidence>
<evidence type="ECO:0000256" key="7">
    <source>
        <dbReference type="ARBA" id="ARBA00023136"/>
    </source>
</evidence>
<dbReference type="InterPro" id="IPR036640">
    <property type="entry name" value="ABC1_TM_sf"/>
</dbReference>
<dbReference type="PROSITE" id="PS50929">
    <property type="entry name" value="ABC_TM1F"/>
    <property type="match status" value="1"/>
</dbReference>
<keyword evidence="6 8" id="KW-1133">Transmembrane helix</keyword>
<keyword evidence="5 11" id="KW-0067">ATP-binding</keyword>
<evidence type="ECO:0000259" key="10">
    <source>
        <dbReference type="PROSITE" id="PS50929"/>
    </source>
</evidence>
<dbReference type="Proteomes" id="UP001183202">
    <property type="component" value="Unassembled WGS sequence"/>
</dbReference>
<comment type="subcellular location">
    <subcellularLocation>
        <location evidence="1">Cell membrane</location>
        <topology evidence="1">Multi-pass membrane protein</topology>
    </subcellularLocation>
</comment>
<keyword evidence="7 8" id="KW-0472">Membrane</keyword>
<dbReference type="InterPro" id="IPR003439">
    <property type="entry name" value="ABC_transporter-like_ATP-bd"/>
</dbReference>
<feature type="transmembrane region" description="Helical" evidence="8">
    <location>
        <begin position="178"/>
        <end position="201"/>
    </location>
</feature>
<gene>
    <name evidence="11" type="ORF">RM445_09255</name>
</gene>
<dbReference type="Pfam" id="PF00005">
    <property type="entry name" value="ABC_tran"/>
    <property type="match status" value="1"/>
</dbReference>
<dbReference type="SMART" id="SM00382">
    <property type="entry name" value="AAA"/>
    <property type="match status" value="1"/>
</dbReference>
<evidence type="ECO:0000256" key="2">
    <source>
        <dbReference type="ARBA" id="ARBA00022448"/>
    </source>
</evidence>
<evidence type="ECO:0000256" key="4">
    <source>
        <dbReference type="ARBA" id="ARBA00022741"/>
    </source>
</evidence>
<feature type="transmembrane region" description="Helical" evidence="8">
    <location>
        <begin position="102"/>
        <end position="126"/>
    </location>
</feature>
<dbReference type="SUPFAM" id="SSF90123">
    <property type="entry name" value="ABC transporter transmembrane region"/>
    <property type="match status" value="1"/>
</dbReference>
<organism evidence="11 12">
    <name type="scientific">Pseudonocardia charpentierae</name>
    <dbReference type="NCBI Taxonomy" id="3075545"/>
    <lineage>
        <taxon>Bacteria</taxon>
        <taxon>Bacillati</taxon>
        <taxon>Actinomycetota</taxon>
        <taxon>Actinomycetes</taxon>
        <taxon>Pseudonocardiales</taxon>
        <taxon>Pseudonocardiaceae</taxon>
        <taxon>Pseudonocardia</taxon>
    </lineage>
</organism>
<evidence type="ECO:0000256" key="8">
    <source>
        <dbReference type="SAM" id="Phobius"/>
    </source>
</evidence>
<dbReference type="InterPro" id="IPR050835">
    <property type="entry name" value="ABC_transporter_sub-D"/>
</dbReference>
<evidence type="ECO:0000256" key="5">
    <source>
        <dbReference type="ARBA" id="ARBA00022840"/>
    </source>
</evidence>
<dbReference type="Gene3D" id="3.40.50.300">
    <property type="entry name" value="P-loop containing nucleotide triphosphate hydrolases"/>
    <property type="match status" value="1"/>
</dbReference>
<evidence type="ECO:0000259" key="9">
    <source>
        <dbReference type="PROSITE" id="PS50893"/>
    </source>
</evidence>
<dbReference type="Gene3D" id="1.20.1560.10">
    <property type="entry name" value="ABC transporter type 1, transmembrane domain"/>
    <property type="match status" value="1"/>
</dbReference>
<feature type="transmembrane region" description="Helical" evidence="8">
    <location>
        <begin position="221"/>
        <end position="238"/>
    </location>
</feature>
<feature type="transmembrane region" description="Helical" evidence="8">
    <location>
        <begin position="12"/>
        <end position="39"/>
    </location>
</feature>
<accession>A0ABU2N829</accession>
<dbReference type="SUPFAM" id="SSF52540">
    <property type="entry name" value="P-loop containing nucleoside triphosphate hydrolases"/>
    <property type="match status" value="1"/>
</dbReference>
<dbReference type="PANTHER" id="PTHR11384:SF59">
    <property type="entry name" value="LYSOSOMAL COBALAMIN TRANSPORTER ABCD4"/>
    <property type="match status" value="1"/>
</dbReference>
<keyword evidence="4" id="KW-0547">Nucleotide-binding</keyword>
<dbReference type="PROSITE" id="PS00211">
    <property type="entry name" value="ABC_TRANSPORTER_1"/>
    <property type="match status" value="1"/>
</dbReference>
<keyword evidence="2" id="KW-0813">Transport</keyword>
<dbReference type="InterPro" id="IPR011527">
    <property type="entry name" value="ABC1_TM_dom"/>
</dbReference>
<sequence length="600" mass="66602">MTVDWSTEWFTSLVWIVGVTLAALVGCVIAVAMLTRFTVWGRQFRRLSFPFFSPRGPEGWRPLLNAFAVLLFVIIAVRVQVVNSYITNGLYTALQELDAPTFGRYILIFTVLSVAALAQTLLAFYLQQRLVIRWRVWLNNHVVGDWLDGRAYHRGRYTRSSVDNPDQRIQEDVASMPAVSMSLATGAVGSLVALVSFTLILWQLSGPLVLGGVEIPRGMVFAAYLYVIIATVFAFRIGRPLIGLNFRNELLNASFRYSLVRLRDNSEGIAFHRGEGVERGVLNTRFAAVIDNAWAIVFRSLKFQGFNVIVSQFSQIIPLLIQAPRYFAGQLTLGDVQQTASAFGQVHDALSFFRLAYDDFASYRAVLIRLTGLLDADADARALPSVAIEEGDGLEVRDLTVRLPDDGVLVDDLDLRLTAGDALLVAGPSGSGKTTLLRSFADLWPYADGTVRRPLGDDALFLSQQPYVPLGDLRTALAYPGPVTGVDDDRAAAVLRQVQLPHLVDRLDEETDWSRRLSPGEQQRLGFARLLLVRPKVAFLDEATSALDEGMEHALYTLLREELPDTVIVSVGHRSTLNQFHAERLELLGQGRWQVATLSH</sequence>
<feature type="domain" description="ABC transporter" evidence="9">
    <location>
        <begin position="394"/>
        <end position="598"/>
    </location>
</feature>
<evidence type="ECO:0000256" key="6">
    <source>
        <dbReference type="ARBA" id="ARBA00022989"/>
    </source>
</evidence>
<dbReference type="CDD" id="cd03223">
    <property type="entry name" value="ABCD_peroxisomal_ALDP"/>
    <property type="match status" value="1"/>
</dbReference>
<dbReference type="RefSeq" id="WP_311555717.1">
    <property type="nucleotide sequence ID" value="NZ_JAVREJ010000004.1"/>
</dbReference>
<feature type="transmembrane region" description="Helical" evidence="8">
    <location>
        <begin position="60"/>
        <end position="82"/>
    </location>
</feature>
<evidence type="ECO:0000313" key="12">
    <source>
        <dbReference type="Proteomes" id="UP001183202"/>
    </source>
</evidence>
<dbReference type="InterPro" id="IPR003593">
    <property type="entry name" value="AAA+_ATPase"/>
</dbReference>
<reference evidence="12" key="1">
    <citation type="submission" date="2023-07" db="EMBL/GenBank/DDBJ databases">
        <title>30 novel species of actinomycetes from the DSMZ collection.</title>
        <authorList>
            <person name="Nouioui I."/>
        </authorList>
    </citation>
    <scope>NUCLEOTIDE SEQUENCE [LARGE SCALE GENOMIC DNA]</scope>
    <source>
        <strain evidence="12">DSM 45834</strain>
    </source>
</reference>
<comment type="caution">
    <text evidence="11">The sequence shown here is derived from an EMBL/GenBank/DDBJ whole genome shotgun (WGS) entry which is preliminary data.</text>
</comment>
<keyword evidence="3 8" id="KW-0812">Transmembrane</keyword>
<keyword evidence="12" id="KW-1185">Reference proteome</keyword>